<dbReference type="Proteomes" id="UP001141259">
    <property type="component" value="Unassembled WGS sequence"/>
</dbReference>
<dbReference type="InterPro" id="IPR036388">
    <property type="entry name" value="WH-like_DNA-bd_sf"/>
</dbReference>
<dbReference type="RefSeq" id="WP_259625925.1">
    <property type="nucleotide sequence ID" value="NZ_JANYMP010000013.1"/>
</dbReference>
<dbReference type="PANTHER" id="PTHR35807">
    <property type="entry name" value="TRANSCRIPTIONAL REGULATOR REDD-RELATED"/>
    <property type="match status" value="1"/>
</dbReference>
<dbReference type="Pfam" id="PF00486">
    <property type="entry name" value="Trans_reg_C"/>
    <property type="match status" value="1"/>
</dbReference>
<dbReference type="InterPro" id="IPR011990">
    <property type="entry name" value="TPR-like_helical_dom_sf"/>
</dbReference>
<dbReference type="SMART" id="SM00862">
    <property type="entry name" value="Trans_reg_C"/>
    <property type="match status" value="1"/>
</dbReference>
<dbReference type="Pfam" id="PF03704">
    <property type="entry name" value="BTAD"/>
    <property type="match status" value="1"/>
</dbReference>
<proteinExistence type="inferred from homology"/>
<dbReference type="SUPFAM" id="SSF52540">
    <property type="entry name" value="P-loop containing nucleoside triphosphate hydrolases"/>
    <property type="match status" value="1"/>
</dbReference>
<dbReference type="CDD" id="cd15831">
    <property type="entry name" value="BTAD"/>
    <property type="match status" value="1"/>
</dbReference>
<evidence type="ECO:0000256" key="4">
    <source>
        <dbReference type="ARBA" id="ARBA00023163"/>
    </source>
</evidence>
<dbReference type="InterPro" id="IPR051677">
    <property type="entry name" value="AfsR-DnrI-RedD_regulator"/>
</dbReference>
<dbReference type="GO" id="GO:0006355">
    <property type="term" value="P:regulation of DNA-templated transcription"/>
    <property type="evidence" value="ECO:0007669"/>
    <property type="project" value="InterPro"/>
</dbReference>
<dbReference type="InterPro" id="IPR027417">
    <property type="entry name" value="P-loop_NTPase"/>
</dbReference>
<keyword evidence="4" id="KW-0804">Transcription</keyword>
<feature type="domain" description="OmpR/PhoB-type" evidence="6">
    <location>
        <begin position="1"/>
        <end position="87"/>
    </location>
</feature>
<dbReference type="PRINTS" id="PR00364">
    <property type="entry name" value="DISEASERSIST"/>
</dbReference>
<reference evidence="7" key="1">
    <citation type="submission" date="2022-08" db="EMBL/GenBank/DDBJ databases">
        <authorList>
            <person name="Tistechok S."/>
            <person name="Samborskyy M."/>
            <person name="Roman I."/>
        </authorList>
    </citation>
    <scope>NUCLEOTIDE SEQUENCE</scope>
    <source>
        <strain evidence="7">DSM 103496</strain>
    </source>
</reference>
<dbReference type="InterPro" id="IPR016032">
    <property type="entry name" value="Sig_transdc_resp-reg_C-effctor"/>
</dbReference>
<feature type="DNA-binding region" description="OmpR/PhoB-type" evidence="5">
    <location>
        <begin position="1"/>
        <end position="87"/>
    </location>
</feature>
<keyword evidence="3 5" id="KW-0238">DNA-binding</keyword>
<dbReference type="AlphaFoldDB" id="A0A9X3A281"/>
<comment type="caution">
    <text evidence="7">The sequence shown here is derived from an EMBL/GenBank/DDBJ whole genome shotgun (WGS) entry which is preliminary data.</text>
</comment>
<name>A0A9X3A281_9PSEU</name>
<evidence type="ECO:0000313" key="7">
    <source>
        <dbReference type="EMBL" id="MCS7480434.1"/>
    </source>
</evidence>
<evidence type="ECO:0000259" key="6">
    <source>
        <dbReference type="PROSITE" id="PS51755"/>
    </source>
</evidence>
<evidence type="ECO:0000256" key="1">
    <source>
        <dbReference type="ARBA" id="ARBA00005820"/>
    </source>
</evidence>
<dbReference type="GO" id="GO:0000160">
    <property type="term" value="P:phosphorelay signal transduction system"/>
    <property type="evidence" value="ECO:0007669"/>
    <property type="project" value="InterPro"/>
</dbReference>
<dbReference type="EMBL" id="JANYMP010000013">
    <property type="protein sequence ID" value="MCS7480434.1"/>
    <property type="molecule type" value="Genomic_DNA"/>
</dbReference>
<keyword evidence="8" id="KW-1185">Reference proteome</keyword>
<evidence type="ECO:0000256" key="3">
    <source>
        <dbReference type="ARBA" id="ARBA00023125"/>
    </source>
</evidence>
<accession>A0A9X3A281</accession>
<dbReference type="PANTHER" id="PTHR35807:SF1">
    <property type="entry name" value="TRANSCRIPTIONAL REGULATOR REDD"/>
    <property type="match status" value="1"/>
</dbReference>
<dbReference type="Gene3D" id="1.25.40.10">
    <property type="entry name" value="Tetratricopeptide repeat domain"/>
    <property type="match status" value="3"/>
</dbReference>
<dbReference type="InterPro" id="IPR001867">
    <property type="entry name" value="OmpR/PhoB-type_DNA-bd"/>
</dbReference>
<sequence length="899" mass="98133">MLGVVQARVAGEAIDVGQPRQRSVLAALLVDVNQVVPIDELVDRVWGEQPPTRAKHALYSHLSRLRHVVTPAGAALTRQAGGYLLTADPASVDLHLFRELCARSRAGGHQLDAVDQALALWRGRASEGLDTPWFSEVARRLDQERVAAELHRNDLLLRLGLHADRFADLDATATAYPLDERAAGQVLLAWYRRGRQADALAHYRVIHARLAEELGTEPGPPLRELHRRILAGDPLLVSDRPVPRQLPAVAPHFVGRAAELAELDRHDTPLVVIVGTGGAGKTALALRWAHDNADRFPDGQMYADLRGFDPTSEPVSPEIVVRGFLEALGVPVHSVPSGVEEAGALFRSVLADRRALVVLDNAADAAQVLPLLPGGAHCLTLVTSRDRMCSLVAKQGADHLGVGVLTEPESVALLGERLGRGRVDAEPDAVTELVARSARLPLALSVVAARAAVNRSFSLRALADELRDEHERLDVLDAMLDVRAVFSCSYRVLSPDAGRLFRLLGRHPGVDVDVHAAASTAGLPVARVRVLLAELTRQHLVEERAPHRYGTHDLLRAYAVELASACDTEEVLTAARFRLVDHYLHAGYHAERRLSPHWPPLTLPAPGDGVVAREITSYDKAMGWFTVEHTAVLAVLGDAVRHGWDAHAWQLPWVLTSYLHRQGRWREKSAALRTALEAAERLGDQDALAATHHLLGRTATALGERADALDHLNHALALHRARGDEVGQAVVRFSLASEYEQRHDLRRAMTHARWALGLHIRTGNRTWQGFALTALGWYSTCLGDHTQALAYCHEAARCMDDRDGLAHSFQIMGCAYHQLGDHAESVTHHGKAITLFRTLGDQYREAGGLVLVGDAHRAAGEEPSARAAWTRALAILKRLGHNDSASIRERLDQVPVAAP</sequence>
<dbReference type="SUPFAM" id="SSF46894">
    <property type="entry name" value="C-terminal effector domain of the bipartite response regulators"/>
    <property type="match status" value="1"/>
</dbReference>
<comment type="similarity">
    <text evidence="1">Belongs to the AfsR/DnrI/RedD regulatory family.</text>
</comment>
<dbReference type="SMART" id="SM00028">
    <property type="entry name" value="TPR"/>
    <property type="match status" value="5"/>
</dbReference>
<evidence type="ECO:0000256" key="5">
    <source>
        <dbReference type="PROSITE-ProRule" id="PRU01091"/>
    </source>
</evidence>
<keyword evidence="2" id="KW-0805">Transcription regulation</keyword>
<dbReference type="PROSITE" id="PS51755">
    <property type="entry name" value="OMPR_PHOB"/>
    <property type="match status" value="1"/>
</dbReference>
<dbReference type="Gene3D" id="1.10.10.10">
    <property type="entry name" value="Winged helix-like DNA-binding domain superfamily/Winged helix DNA-binding domain"/>
    <property type="match status" value="1"/>
</dbReference>
<dbReference type="InterPro" id="IPR005158">
    <property type="entry name" value="BTAD"/>
</dbReference>
<protein>
    <submittedName>
        <fullName evidence="7">NB-ARC domain-containing protein</fullName>
    </submittedName>
</protein>
<organism evidence="7 8">
    <name type="scientific">Umezawaea endophytica</name>
    <dbReference type="NCBI Taxonomy" id="1654476"/>
    <lineage>
        <taxon>Bacteria</taxon>
        <taxon>Bacillati</taxon>
        <taxon>Actinomycetota</taxon>
        <taxon>Actinomycetes</taxon>
        <taxon>Pseudonocardiales</taxon>
        <taxon>Pseudonocardiaceae</taxon>
        <taxon>Umezawaea</taxon>
    </lineage>
</organism>
<dbReference type="SUPFAM" id="SSF48452">
    <property type="entry name" value="TPR-like"/>
    <property type="match status" value="3"/>
</dbReference>
<dbReference type="GO" id="GO:0043531">
    <property type="term" value="F:ADP binding"/>
    <property type="evidence" value="ECO:0007669"/>
    <property type="project" value="InterPro"/>
</dbReference>
<dbReference type="SMART" id="SM01043">
    <property type="entry name" value="BTAD"/>
    <property type="match status" value="1"/>
</dbReference>
<dbReference type="InterPro" id="IPR019734">
    <property type="entry name" value="TPR_rpt"/>
</dbReference>
<evidence type="ECO:0000313" key="8">
    <source>
        <dbReference type="Proteomes" id="UP001141259"/>
    </source>
</evidence>
<evidence type="ECO:0000256" key="2">
    <source>
        <dbReference type="ARBA" id="ARBA00023015"/>
    </source>
</evidence>
<dbReference type="GO" id="GO:0003677">
    <property type="term" value="F:DNA binding"/>
    <property type="evidence" value="ECO:0007669"/>
    <property type="project" value="UniProtKB-UniRule"/>
</dbReference>
<gene>
    <name evidence="7" type="ORF">NZH93_26565</name>
</gene>